<evidence type="ECO:0000256" key="6">
    <source>
        <dbReference type="SAM" id="Phobius"/>
    </source>
</evidence>
<feature type="transmembrane region" description="Helical" evidence="6">
    <location>
        <begin position="154"/>
        <end position="175"/>
    </location>
</feature>
<protein>
    <submittedName>
        <fullName evidence="8">MFS transporter</fullName>
    </submittedName>
</protein>
<feature type="transmembrane region" description="Helical" evidence="6">
    <location>
        <begin position="127"/>
        <end position="148"/>
    </location>
</feature>
<keyword evidence="3 6" id="KW-0812">Transmembrane</keyword>
<dbReference type="InterPro" id="IPR001958">
    <property type="entry name" value="Tet-R_TetA/multi-R_MdtG-like"/>
</dbReference>
<keyword evidence="5 6" id="KW-0472">Membrane</keyword>
<dbReference type="InterPro" id="IPR036259">
    <property type="entry name" value="MFS_trans_sf"/>
</dbReference>
<evidence type="ECO:0000313" key="8">
    <source>
        <dbReference type="EMBL" id="WCL54945.1"/>
    </source>
</evidence>
<evidence type="ECO:0000256" key="1">
    <source>
        <dbReference type="ARBA" id="ARBA00004141"/>
    </source>
</evidence>
<accession>A0AAF0BMR8</accession>
<feature type="transmembrane region" description="Helical" evidence="6">
    <location>
        <begin position="247"/>
        <end position="266"/>
    </location>
</feature>
<dbReference type="AlphaFoldDB" id="A0AAF0BMR8"/>
<dbReference type="KEGG" id="gso:PH603_04130"/>
<dbReference type="PROSITE" id="PS50850">
    <property type="entry name" value="MFS"/>
    <property type="match status" value="1"/>
</dbReference>
<reference evidence="8" key="1">
    <citation type="submission" date="2023-01" db="EMBL/GenBank/DDBJ databases">
        <title>The genome sequence of Kordiimonadaceae bacterium 6D33.</title>
        <authorList>
            <person name="Liu Y."/>
        </authorList>
    </citation>
    <scope>NUCLEOTIDE SEQUENCE</scope>
    <source>
        <strain evidence="8">6D33</strain>
    </source>
</reference>
<dbReference type="EMBL" id="CP116805">
    <property type="protein sequence ID" value="WCL54945.1"/>
    <property type="molecule type" value="Genomic_DNA"/>
</dbReference>
<gene>
    <name evidence="8" type="ORF">PH603_04130</name>
</gene>
<keyword evidence="4 6" id="KW-1133">Transmembrane helix</keyword>
<evidence type="ECO:0000256" key="2">
    <source>
        <dbReference type="ARBA" id="ARBA00022448"/>
    </source>
</evidence>
<name>A0AAF0BMR8_9PROT</name>
<feature type="domain" description="Major facilitator superfamily (MFS) profile" evidence="7">
    <location>
        <begin position="1"/>
        <end position="391"/>
    </location>
</feature>
<sequence length="398" mass="40709">MIVILLAIFVDLVGFGMIVPILPFLTLEFGGDALTGTALLSIYSLCSFVMGPVWGHLSDRIGRRPALAITFFGSLCAYVLLAFSTNLAMVFVARALSGAMGGNVGIGSAALADITSHEDRAAAMGKLGAAFGLGFAFGPGLGGLLSGLGGTGSVFLPALAAAALSGIAGILALVVMPETHPSKRKDAPAKAADAAPTPKPSLSSILKGPGFILLVSVFLVASMAQSANFSISPFWMEAAHGWTQRQVGGFLMFLGLSIAIFQSGTLGRLFKRYGERKVVETGALIAVTGTLVVLISPPHVIATLIGLSLITFGLTVAFPGINGMISHSTPPEAQGTALGFSNGVAALGRVAGPLAAGLLFSDAHPALPYAFVGLAAFTLAVWGWLTVKRSAQRIETKG</sequence>
<evidence type="ECO:0000256" key="5">
    <source>
        <dbReference type="ARBA" id="ARBA00023136"/>
    </source>
</evidence>
<dbReference type="Pfam" id="PF07690">
    <property type="entry name" value="MFS_1"/>
    <property type="match status" value="1"/>
</dbReference>
<dbReference type="InterPro" id="IPR011701">
    <property type="entry name" value="MFS"/>
</dbReference>
<keyword evidence="9" id="KW-1185">Reference proteome</keyword>
<feature type="transmembrane region" description="Helical" evidence="6">
    <location>
        <begin position="5"/>
        <end position="27"/>
    </location>
</feature>
<dbReference type="Proteomes" id="UP001217500">
    <property type="component" value="Chromosome"/>
</dbReference>
<keyword evidence="2" id="KW-0813">Transport</keyword>
<dbReference type="GO" id="GO:0016020">
    <property type="term" value="C:membrane"/>
    <property type="evidence" value="ECO:0007669"/>
    <property type="project" value="UniProtKB-SubCell"/>
</dbReference>
<dbReference type="InterPro" id="IPR020846">
    <property type="entry name" value="MFS_dom"/>
</dbReference>
<feature type="transmembrane region" description="Helical" evidence="6">
    <location>
        <begin position="211"/>
        <end position="235"/>
    </location>
</feature>
<evidence type="ECO:0000256" key="3">
    <source>
        <dbReference type="ARBA" id="ARBA00022692"/>
    </source>
</evidence>
<feature type="transmembrane region" description="Helical" evidence="6">
    <location>
        <begin position="91"/>
        <end position="115"/>
    </location>
</feature>
<dbReference type="RefSeq" id="WP_289504685.1">
    <property type="nucleotide sequence ID" value="NZ_CP116805.1"/>
</dbReference>
<organism evidence="8 9">
    <name type="scientific">Gimibacter soli</name>
    <dbReference type="NCBI Taxonomy" id="3024400"/>
    <lineage>
        <taxon>Bacteria</taxon>
        <taxon>Pseudomonadati</taxon>
        <taxon>Pseudomonadota</taxon>
        <taxon>Alphaproteobacteria</taxon>
        <taxon>Kordiimonadales</taxon>
        <taxon>Temperatibacteraceae</taxon>
        <taxon>Gimibacter</taxon>
    </lineage>
</organism>
<dbReference type="GO" id="GO:0022857">
    <property type="term" value="F:transmembrane transporter activity"/>
    <property type="evidence" value="ECO:0007669"/>
    <property type="project" value="InterPro"/>
</dbReference>
<dbReference type="Gene3D" id="1.20.1250.20">
    <property type="entry name" value="MFS general substrate transporter like domains"/>
    <property type="match status" value="1"/>
</dbReference>
<dbReference type="PRINTS" id="PR01035">
    <property type="entry name" value="TCRTETA"/>
</dbReference>
<feature type="transmembrane region" description="Helical" evidence="6">
    <location>
        <begin position="33"/>
        <end position="54"/>
    </location>
</feature>
<dbReference type="CDD" id="cd17330">
    <property type="entry name" value="MFS_SLC46_TetA_like"/>
    <property type="match status" value="1"/>
</dbReference>
<dbReference type="PANTHER" id="PTHR23504">
    <property type="entry name" value="MAJOR FACILITATOR SUPERFAMILY DOMAIN-CONTAINING PROTEIN 10"/>
    <property type="match status" value="1"/>
</dbReference>
<feature type="transmembrane region" description="Helical" evidence="6">
    <location>
        <begin position="278"/>
        <end position="295"/>
    </location>
</feature>
<evidence type="ECO:0000256" key="4">
    <source>
        <dbReference type="ARBA" id="ARBA00022989"/>
    </source>
</evidence>
<dbReference type="PANTHER" id="PTHR23504:SF15">
    <property type="entry name" value="MAJOR FACILITATOR SUPERFAMILY (MFS) PROFILE DOMAIN-CONTAINING PROTEIN"/>
    <property type="match status" value="1"/>
</dbReference>
<feature type="transmembrane region" description="Helical" evidence="6">
    <location>
        <begin position="301"/>
        <end position="325"/>
    </location>
</feature>
<feature type="transmembrane region" description="Helical" evidence="6">
    <location>
        <begin position="366"/>
        <end position="387"/>
    </location>
</feature>
<feature type="transmembrane region" description="Helical" evidence="6">
    <location>
        <begin position="66"/>
        <end position="85"/>
    </location>
</feature>
<proteinExistence type="predicted"/>
<comment type="subcellular location">
    <subcellularLocation>
        <location evidence="1">Membrane</location>
        <topology evidence="1">Multi-pass membrane protein</topology>
    </subcellularLocation>
</comment>
<feature type="transmembrane region" description="Helical" evidence="6">
    <location>
        <begin position="337"/>
        <end position="360"/>
    </location>
</feature>
<evidence type="ECO:0000313" key="9">
    <source>
        <dbReference type="Proteomes" id="UP001217500"/>
    </source>
</evidence>
<dbReference type="SUPFAM" id="SSF103473">
    <property type="entry name" value="MFS general substrate transporter"/>
    <property type="match status" value="1"/>
</dbReference>
<evidence type="ECO:0000259" key="7">
    <source>
        <dbReference type="PROSITE" id="PS50850"/>
    </source>
</evidence>